<dbReference type="Pfam" id="PF00201">
    <property type="entry name" value="UDPGT"/>
    <property type="match status" value="1"/>
</dbReference>
<dbReference type="InterPro" id="IPR050481">
    <property type="entry name" value="UDP-glycosyltransf_plant"/>
</dbReference>
<protein>
    <submittedName>
        <fullName evidence="3">Uncharacterized protein</fullName>
    </submittedName>
</protein>
<reference evidence="3" key="1">
    <citation type="submission" date="2016-04" db="EMBL/GenBank/DDBJ databases">
        <authorList>
            <person name="Nguyen H.D."/>
            <person name="Samba Siva P."/>
            <person name="Cullis J."/>
            <person name="Levesque C.A."/>
            <person name="Hambleton S."/>
        </authorList>
    </citation>
    <scope>NUCLEOTIDE SEQUENCE</scope>
    <source>
        <strain evidence="3">DAOMC 236416</strain>
    </source>
</reference>
<dbReference type="GO" id="GO:0035251">
    <property type="term" value="F:UDP-glucosyltransferase activity"/>
    <property type="evidence" value="ECO:0007669"/>
    <property type="project" value="InterPro"/>
</dbReference>
<evidence type="ECO:0000313" key="4">
    <source>
        <dbReference type="Proteomes" id="UP000077521"/>
    </source>
</evidence>
<dbReference type="PANTHER" id="PTHR48049">
    <property type="entry name" value="GLYCOSYLTRANSFERASE"/>
    <property type="match status" value="1"/>
</dbReference>
<name>A0A177T5X5_9BASI</name>
<dbReference type="PANTHER" id="PTHR48049:SF132">
    <property type="entry name" value="GLYCOSYLTRANSFERASE"/>
    <property type="match status" value="1"/>
</dbReference>
<dbReference type="AlphaFoldDB" id="A0A177T5X5"/>
<dbReference type="InterPro" id="IPR002213">
    <property type="entry name" value="UDP_glucos_trans"/>
</dbReference>
<dbReference type="PROSITE" id="PS00375">
    <property type="entry name" value="UDPGT"/>
    <property type="match status" value="1"/>
</dbReference>
<evidence type="ECO:0000256" key="1">
    <source>
        <dbReference type="ARBA" id="ARBA00022679"/>
    </source>
</evidence>
<comment type="caution">
    <text evidence="3">The sequence shown here is derived from an EMBL/GenBank/DDBJ whole genome shotgun (WGS) entry which is preliminary data.</text>
</comment>
<dbReference type="CDD" id="cd03784">
    <property type="entry name" value="GT1_Gtf-like"/>
    <property type="match status" value="1"/>
</dbReference>
<dbReference type="InterPro" id="IPR035595">
    <property type="entry name" value="UDP_glycos_trans_CS"/>
</dbReference>
<evidence type="ECO:0000313" key="3">
    <source>
        <dbReference type="EMBL" id="KAE8246258.1"/>
    </source>
</evidence>
<dbReference type="Gene3D" id="3.40.50.2000">
    <property type="entry name" value="Glycogen Phosphorylase B"/>
    <property type="match status" value="2"/>
</dbReference>
<dbReference type="SUPFAM" id="SSF53756">
    <property type="entry name" value="UDP-Glycosyltransferase/glycogen phosphorylase"/>
    <property type="match status" value="1"/>
</dbReference>
<organism evidence="3 4">
    <name type="scientific">Tilletia indica</name>
    <dbReference type="NCBI Taxonomy" id="43049"/>
    <lineage>
        <taxon>Eukaryota</taxon>
        <taxon>Fungi</taxon>
        <taxon>Dikarya</taxon>
        <taxon>Basidiomycota</taxon>
        <taxon>Ustilaginomycotina</taxon>
        <taxon>Exobasidiomycetes</taxon>
        <taxon>Tilletiales</taxon>
        <taxon>Tilletiaceae</taxon>
        <taxon>Tilletia</taxon>
    </lineage>
</organism>
<keyword evidence="4" id="KW-1185">Reference proteome</keyword>
<dbReference type="Proteomes" id="UP000077521">
    <property type="component" value="Unassembled WGS sequence"/>
</dbReference>
<keyword evidence="2" id="KW-0328">Glycosyltransferase</keyword>
<comment type="similarity">
    <text evidence="2">Belongs to the UDP-glycosyltransferase family.</text>
</comment>
<accession>A0A177T5X5</accession>
<reference evidence="3" key="2">
    <citation type="journal article" date="2019" name="IMA Fungus">
        <title>Genome sequencing and comparison of five Tilletia species to identify candidate genes for the detection of regulated species infecting wheat.</title>
        <authorList>
            <person name="Nguyen H.D.T."/>
            <person name="Sultana T."/>
            <person name="Kesanakurti P."/>
            <person name="Hambleton S."/>
        </authorList>
    </citation>
    <scope>NUCLEOTIDE SEQUENCE</scope>
    <source>
        <strain evidence="3">DAOMC 236416</strain>
    </source>
</reference>
<dbReference type="EMBL" id="LWDF02000498">
    <property type="protein sequence ID" value="KAE8246258.1"/>
    <property type="molecule type" value="Genomic_DNA"/>
</dbReference>
<proteinExistence type="inferred from homology"/>
<evidence type="ECO:0000256" key="2">
    <source>
        <dbReference type="RuleBase" id="RU003718"/>
    </source>
</evidence>
<gene>
    <name evidence="3" type="ORF">A4X13_0g5872</name>
</gene>
<keyword evidence="1 2" id="KW-0808">Transferase</keyword>
<sequence length="551" mass="61091">MAAKVNNLVHISFFAGGFWSHAKSALHYSITLCRHSPNLVISLSLSEEIAGKAKAAIDRMLEEETPNAEAAIDVRARLNLVPLITPHDYECPPELVSTPVDCFKAASAAFAVYWDCIHREPQDLPRPSLLIVDVLTVYEPEQIKSVNDVPILFWWPMNLNYFAYHFGPDQSGGLRPAYAKACETITDRELLYCAMERVFNSTSSEVARTGDLRPFHHYEQLCLRVPDMPGAGVFTHTAASNALQKADGHIICSGSWLEPNACKILKSYYGNTLRKPTYCANLRVSMTDDRTSTAFPQNGIAGRSPSESDILSFLDKALEKDGPDSVFYLSWGTVFCPSANLWQVDVFLDVMIENNQPFIMSQATIAAFMNPGLEERLEKAQKAGICATAAWVPQEAILKHKALGAFITHGGWNSTSEAIAAAKPMIYWPLDSDQPFVAMHFADGPEPAAWQLYETRGPTISEFRPYHFRDGPKTSATGESIPVPTGTPEALRIEFERVFLREAAAGSSELEKRKERMVALRQQFIESRQPGGETQRAISDLLTPLGCQIRA</sequence>